<name>A0AAJ1IK26_9SPIO</name>
<accession>A0AAJ1IK26</accession>
<dbReference type="Proteomes" id="UP001221217">
    <property type="component" value="Unassembled WGS sequence"/>
</dbReference>
<organism evidence="2 3">
    <name type="scientific">Candidatus Thalassospirochaeta sargassi</name>
    <dbReference type="NCBI Taxonomy" id="3119039"/>
    <lineage>
        <taxon>Bacteria</taxon>
        <taxon>Pseudomonadati</taxon>
        <taxon>Spirochaetota</taxon>
        <taxon>Spirochaetia</taxon>
        <taxon>Spirochaetales</taxon>
        <taxon>Spirochaetaceae</taxon>
        <taxon>Candidatus Thalassospirochaeta</taxon>
    </lineage>
</organism>
<evidence type="ECO:0000259" key="1">
    <source>
        <dbReference type="Pfam" id="PF24024"/>
    </source>
</evidence>
<protein>
    <recommendedName>
        <fullName evidence="1">DUF7336 domain-containing protein</fullName>
    </recommendedName>
</protein>
<feature type="domain" description="DUF7336" evidence="1">
    <location>
        <begin position="10"/>
        <end position="53"/>
    </location>
</feature>
<dbReference type="Pfam" id="PF24024">
    <property type="entry name" value="DUF7336"/>
    <property type="match status" value="1"/>
</dbReference>
<comment type="caution">
    <text evidence="2">The sequence shown here is derived from an EMBL/GenBank/DDBJ whole genome shotgun (WGS) entry which is preliminary data.</text>
</comment>
<proteinExistence type="predicted"/>
<dbReference type="AlphaFoldDB" id="A0AAJ1IK26"/>
<reference evidence="2 3" key="1">
    <citation type="submission" date="2022-12" db="EMBL/GenBank/DDBJ databases">
        <title>Metagenome assembled genome from gulf of manar.</title>
        <authorList>
            <person name="Kohli P."/>
            <person name="Pk S."/>
            <person name="Venkata Ramana C."/>
            <person name="Sasikala C."/>
        </authorList>
    </citation>
    <scope>NUCLEOTIDE SEQUENCE [LARGE SCALE GENOMIC DNA]</scope>
    <source>
        <strain evidence="2">JB008</strain>
    </source>
</reference>
<gene>
    <name evidence="2" type="ORF">PQJ61_16920</name>
</gene>
<evidence type="ECO:0000313" key="2">
    <source>
        <dbReference type="EMBL" id="MDC7228446.1"/>
    </source>
</evidence>
<sequence length="67" mass="8053">MASKLWFVTDGVRLIGVFEDKESAKEKVEMYQDDPDYDYFCYYSISYDDLEDYPEEFDFAMKKGFLD</sequence>
<evidence type="ECO:0000313" key="3">
    <source>
        <dbReference type="Proteomes" id="UP001221217"/>
    </source>
</evidence>
<dbReference type="EMBL" id="JAQQAL010000047">
    <property type="protein sequence ID" value="MDC7228446.1"/>
    <property type="molecule type" value="Genomic_DNA"/>
</dbReference>
<dbReference type="InterPro" id="IPR055760">
    <property type="entry name" value="DUF7336"/>
</dbReference>